<evidence type="ECO:0000256" key="1">
    <source>
        <dbReference type="SAM" id="MobiDB-lite"/>
    </source>
</evidence>
<comment type="caution">
    <text evidence="2">The sequence shown here is derived from an EMBL/GenBank/DDBJ whole genome shotgun (WGS) entry which is preliminary data.</text>
</comment>
<sequence length="46" mass="5201">MKFNYQARTKEGETQTGTVEAGSREAAIETLQRHDLVVIYIINQSC</sequence>
<proteinExistence type="predicted"/>
<feature type="region of interest" description="Disordered" evidence="1">
    <location>
        <begin position="1"/>
        <end position="21"/>
    </location>
</feature>
<organism evidence="2">
    <name type="scientific">marine sediment metagenome</name>
    <dbReference type="NCBI Taxonomy" id="412755"/>
    <lineage>
        <taxon>unclassified sequences</taxon>
        <taxon>metagenomes</taxon>
        <taxon>ecological metagenomes</taxon>
    </lineage>
</organism>
<protein>
    <recommendedName>
        <fullName evidence="3">Type II secretion system protein GspF domain-containing protein</fullName>
    </recommendedName>
</protein>
<reference evidence="2" key="1">
    <citation type="journal article" date="2014" name="Front. Microbiol.">
        <title>High frequency of phylogenetically diverse reductive dehalogenase-homologous genes in deep subseafloor sedimentary metagenomes.</title>
        <authorList>
            <person name="Kawai M."/>
            <person name="Futagami T."/>
            <person name="Toyoda A."/>
            <person name="Takaki Y."/>
            <person name="Nishi S."/>
            <person name="Hori S."/>
            <person name="Arai W."/>
            <person name="Tsubouchi T."/>
            <person name="Morono Y."/>
            <person name="Uchiyama I."/>
            <person name="Ito T."/>
            <person name="Fujiyama A."/>
            <person name="Inagaki F."/>
            <person name="Takami H."/>
        </authorList>
    </citation>
    <scope>NUCLEOTIDE SEQUENCE</scope>
    <source>
        <strain evidence="2">Expedition CK06-06</strain>
    </source>
</reference>
<dbReference type="AlphaFoldDB" id="X1R3T3"/>
<evidence type="ECO:0008006" key="3">
    <source>
        <dbReference type="Google" id="ProtNLM"/>
    </source>
</evidence>
<dbReference type="EMBL" id="BARV01034753">
    <property type="protein sequence ID" value="GAI50249.1"/>
    <property type="molecule type" value="Genomic_DNA"/>
</dbReference>
<accession>X1R3T3</accession>
<name>X1R3T3_9ZZZZ</name>
<evidence type="ECO:0000313" key="2">
    <source>
        <dbReference type="EMBL" id="GAI50249.1"/>
    </source>
</evidence>
<gene>
    <name evidence="2" type="ORF">S06H3_54358</name>
</gene>